<proteinExistence type="predicted"/>
<feature type="chain" id="PRO_5042183516" evidence="3">
    <location>
        <begin position="20"/>
        <end position="315"/>
    </location>
</feature>
<organism evidence="4 5">
    <name type="scientific">Ditylenchus destructor</name>
    <dbReference type="NCBI Taxonomy" id="166010"/>
    <lineage>
        <taxon>Eukaryota</taxon>
        <taxon>Metazoa</taxon>
        <taxon>Ecdysozoa</taxon>
        <taxon>Nematoda</taxon>
        <taxon>Chromadorea</taxon>
        <taxon>Rhabditida</taxon>
        <taxon>Tylenchina</taxon>
        <taxon>Tylenchomorpha</taxon>
        <taxon>Sphaerularioidea</taxon>
        <taxon>Anguinidae</taxon>
        <taxon>Anguininae</taxon>
        <taxon>Ditylenchus</taxon>
    </lineage>
</organism>
<name>A0AAD4N5T3_9BILA</name>
<feature type="transmembrane region" description="Helical" evidence="2">
    <location>
        <begin position="292"/>
        <end position="312"/>
    </location>
</feature>
<protein>
    <submittedName>
        <fullName evidence="4">Uncharacterized protein</fullName>
    </submittedName>
</protein>
<evidence type="ECO:0000313" key="5">
    <source>
        <dbReference type="Proteomes" id="UP001201812"/>
    </source>
</evidence>
<evidence type="ECO:0000256" key="1">
    <source>
        <dbReference type="SAM" id="MobiDB-lite"/>
    </source>
</evidence>
<keyword evidence="2" id="KW-1133">Transmembrane helix</keyword>
<evidence type="ECO:0000256" key="3">
    <source>
        <dbReference type="SAM" id="SignalP"/>
    </source>
</evidence>
<accession>A0AAD4N5T3</accession>
<keyword evidence="5" id="KW-1185">Reference proteome</keyword>
<dbReference type="EMBL" id="JAKKPZ010000008">
    <property type="protein sequence ID" value="KAI1718151.1"/>
    <property type="molecule type" value="Genomic_DNA"/>
</dbReference>
<dbReference type="AlphaFoldDB" id="A0AAD4N5T3"/>
<keyword evidence="2" id="KW-0472">Membrane</keyword>
<keyword evidence="3" id="KW-0732">Signal</keyword>
<gene>
    <name evidence="4" type="ORF">DdX_06566</name>
</gene>
<evidence type="ECO:0000256" key="2">
    <source>
        <dbReference type="SAM" id="Phobius"/>
    </source>
</evidence>
<dbReference type="Proteomes" id="UP001201812">
    <property type="component" value="Unassembled WGS sequence"/>
</dbReference>
<feature type="signal peptide" evidence="3">
    <location>
        <begin position="1"/>
        <end position="19"/>
    </location>
</feature>
<keyword evidence="2" id="KW-0812">Transmembrane</keyword>
<evidence type="ECO:0000313" key="4">
    <source>
        <dbReference type="EMBL" id="KAI1718151.1"/>
    </source>
</evidence>
<reference evidence="4" key="1">
    <citation type="submission" date="2022-01" db="EMBL/GenBank/DDBJ databases">
        <title>Genome Sequence Resource for Two Populations of Ditylenchus destructor, the Migratory Endoparasitic Phytonematode.</title>
        <authorList>
            <person name="Zhang H."/>
            <person name="Lin R."/>
            <person name="Xie B."/>
        </authorList>
    </citation>
    <scope>NUCLEOTIDE SEQUENCE</scope>
    <source>
        <strain evidence="4">BazhouSP</strain>
    </source>
</reference>
<comment type="caution">
    <text evidence="4">The sequence shown here is derived from an EMBL/GenBank/DDBJ whole genome shotgun (WGS) entry which is preliminary data.</text>
</comment>
<feature type="region of interest" description="Disordered" evidence="1">
    <location>
        <begin position="114"/>
        <end position="159"/>
    </location>
</feature>
<sequence length="315" mass="34987">MVVECASLCLLAIAVGLKASYDTDKCSYCMDVRGLTSECDADPISCMSSEPDALIYCLTVHESPRQSDHIRRVVRCLSHAAFNITTEDLHDAMTLRECHFDTMKQCHCSTCRPRRGHKGSDDFHPRQIFSTKNVDDKTIDSSQNAEHNEDSSASVLFEKGRPKVLKTDQKLSVTAKELTRTQTINPENANHDYLSSIESTLDGQDLPISSPKERSSEESAEKFLLKSLHIHRSALPLQDNNGQNDASVIKKEREVLASLNSSNESTNALELSTSRNLSNSPSKAICIRNISGYNFGVTFICLTLCIFNLLILEIV</sequence>